<feature type="compositionally biased region" description="Low complexity" evidence="1">
    <location>
        <begin position="361"/>
        <end position="380"/>
    </location>
</feature>
<dbReference type="GO" id="GO:0000278">
    <property type="term" value="P:mitotic cell cycle"/>
    <property type="evidence" value="ECO:0007669"/>
    <property type="project" value="TreeGrafter"/>
</dbReference>
<feature type="compositionally biased region" description="Low complexity" evidence="1">
    <location>
        <begin position="397"/>
        <end position="413"/>
    </location>
</feature>
<sequence length="763" mass="81647">MLAVEAQDGRIFLHDSRGRFQESLVNELIMEESRSGSNRCVMSWAPKPQRLYFAMGNKVMTWDSTSKRTAETFEMTSRISALGVNNEDILLAVGQNTGSVDVVNRSTGVSARLETPASLIMAKLEYSVFSKSILGGVGNDGVLRLWDTGSTGSTAIYHSFAATHEVPISGMAFSPFNRYLICTAGLDKRYALYDVEKKNVVKNTLTEYALTSVSFKNDGISMAFGTDQGKVLLYDLRSTSRPISIVDTRVNAPVTAIHFQGKQSSTKRHQTINGHALKRQNSTGSQTSAFSMKDSTTTAASADPITNSEKTAAPARHVPVKMATFSHSTLNRLSSNGASQPTKEARSSSVIDFFSSRRSSDLASSNLMSSSGTTGSATAARQDDKISSKPRRPTAPTLNTTTGGLTSVTSSTSKPAISSRGSSMPTTPSKEYPYASSGGNANNINGSSSHPNSRTVSPFAFQTMQSRSPSGESSSSSSSVGTPPGSPGGHVEFGTSSSNQNHRKHHHYQYHSSDSLSKSPSRSSRAKRRKSFGTLMASGGASSIPGTPDLFSDEKMEVLRGQIVDRVRDVLLDHPSEPTTIRSNYNNNGSAKSRSGSQNEMRSSSEKSAAGVTASSASVITQKPGPKARAPVKDLWLQVGQEGGNSSQQMSKTQSASSLGRSTLAASTSLPATTIGVIPSSSLSSSAMVTDPSAALSSNGFSSKVLENVVEGCLMDFRAGIRNDIQNMHLELLRQFQIQKIEIETLLKQYSDTKELREENERL</sequence>
<evidence type="ECO:0000256" key="1">
    <source>
        <dbReference type="SAM" id="MobiDB-lite"/>
    </source>
</evidence>
<evidence type="ECO:0000313" key="3">
    <source>
        <dbReference type="Proteomes" id="UP000703661"/>
    </source>
</evidence>
<dbReference type="GO" id="GO:0005814">
    <property type="term" value="C:centriole"/>
    <property type="evidence" value="ECO:0007669"/>
    <property type="project" value="TreeGrafter"/>
</dbReference>
<reference evidence="2" key="1">
    <citation type="journal article" date="2020" name="Fungal Divers.">
        <title>Resolving the Mortierellaceae phylogeny through synthesis of multi-gene phylogenetics and phylogenomics.</title>
        <authorList>
            <person name="Vandepol N."/>
            <person name="Liber J."/>
            <person name="Desiro A."/>
            <person name="Na H."/>
            <person name="Kennedy M."/>
            <person name="Barry K."/>
            <person name="Grigoriev I.V."/>
            <person name="Miller A.N."/>
            <person name="O'Donnell K."/>
            <person name="Stajich J.E."/>
            <person name="Bonito G."/>
        </authorList>
    </citation>
    <scope>NUCLEOTIDE SEQUENCE</scope>
    <source>
        <strain evidence="2">NRRL 2769</strain>
    </source>
</reference>
<dbReference type="PANTHER" id="PTHR44414">
    <property type="entry name" value="PROTEIN NEDD1"/>
    <property type="match status" value="1"/>
</dbReference>
<evidence type="ECO:0000313" key="2">
    <source>
        <dbReference type="EMBL" id="KAG0013544.1"/>
    </source>
</evidence>
<dbReference type="GO" id="GO:0007020">
    <property type="term" value="P:microtubule nucleation"/>
    <property type="evidence" value="ECO:0007669"/>
    <property type="project" value="TreeGrafter"/>
</dbReference>
<organism evidence="2 3">
    <name type="scientific">Entomortierella chlamydospora</name>
    <dbReference type="NCBI Taxonomy" id="101097"/>
    <lineage>
        <taxon>Eukaryota</taxon>
        <taxon>Fungi</taxon>
        <taxon>Fungi incertae sedis</taxon>
        <taxon>Mucoromycota</taxon>
        <taxon>Mortierellomycotina</taxon>
        <taxon>Mortierellomycetes</taxon>
        <taxon>Mortierellales</taxon>
        <taxon>Mortierellaceae</taxon>
        <taxon>Entomortierella</taxon>
    </lineage>
</organism>
<dbReference type="PANTHER" id="PTHR44414:SF1">
    <property type="entry name" value="PROTEIN NEDD1"/>
    <property type="match status" value="1"/>
</dbReference>
<proteinExistence type="predicted"/>
<dbReference type="InterPro" id="IPR015943">
    <property type="entry name" value="WD40/YVTN_repeat-like_dom_sf"/>
</dbReference>
<feature type="region of interest" description="Disordered" evidence="1">
    <location>
        <begin position="574"/>
        <end position="629"/>
    </location>
</feature>
<feature type="compositionally biased region" description="Polar residues" evidence="1">
    <location>
        <begin position="644"/>
        <end position="660"/>
    </location>
</feature>
<dbReference type="Proteomes" id="UP000703661">
    <property type="component" value="Unassembled WGS sequence"/>
</dbReference>
<protein>
    <submittedName>
        <fullName evidence="2">Protein nedd1</fullName>
    </submittedName>
</protein>
<feature type="compositionally biased region" description="Low complexity" evidence="1">
    <location>
        <begin position="466"/>
        <end position="483"/>
    </location>
</feature>
<keyword evidence="3" id="KW-1185">Reference proteome</keyword>
<dbReference type="GO" id="GO:0000922">
    <property type="term" value="C:spindle pole"/>
    <property type="evidence" value="ECO:0007669"/>
    <property type="project" value="TreeGrafter"/>
</dbReference>
<feature type="compositionally biased region" description="Low complexity" evidence="1">
    <location>
        <begin position="435"/>
        <end position="449"/>
    </location>
</feature>
<dbReference type="Gene3D" id="2.130.10.10">
    <property type="entry name" value="YVTN repeat-like/Quinoprotein amine dehydrogenase"/>
    <property type="match status" value="1"/>
</dbReference>
<comment type="caution">
    <text evidence="2">The sequence shown here is derived from an EMBL/GenBank/DDBJ whole genome shotgun (WGS) entry which is preliminary data.</text>
</comment>
<feature type="region of interest" description="Disordered" evidence="1">
    <location>
        <begin position="361"/>
        <end position="550"/>
    </location>
</feature>
<gene>
    <name evidence="2" type="primary">NEDD1</name>
    <name evidence="2" type="ORF">BGZ80_011012</name>
</gene>
<dbReference type="InterPro" id="IPR036322">
    <property type="entry name" value="WD40_repeat_dom_sf"/>
</dbReference>
<feature type="region of interest" description="Disordered" evidence="1">
    <location>
        <begin position="641"/>
        <end position="660"/>
    </location>
</feature>
<feature type="region of interest" description="Disordered" evidence="1">
    <location>
        <begin position="276"/>
        <end position="318"/>
    </location>
</feature>
<dbReference type="GO" id="GO:0043015">
    <property type="term" value="F:gamma-tubulin binding"/>
    <property type="evidence" value="ECO:0007669"/>
    <property type="project" value="TreeGrafter"/>
</dbReference>
<feature type="compositionally biased region" description="Polar residues" evidence="1">
    <location>
        <begin position="577"/>
        <end position="602"/>
    </location>
</feature>
<feature type="compositionally biased region" description="Low complexity" evidence="1">
    <location>
        <begin position="512"/>
        <end position="523"/>
    </location>
</feature>
<dbReference type="InterPro" id="IPR052818">
    <property type="entry name" value="NEDD1_Spindle_Assembly"/>
</dbReference>
<accession>A0A9P6SZL6</accession>
<feature type="compositionally biased region" description="Low complexity" evidence="1">
    <location>
        <begin position="608"/>
        <end position="619"/>
    </location>
</feature>
<feature type="compositionally biased region" description="Polar residues" evidence="1">
    <location>
        <begin position="450"/>
        <end position="465"/>
    </location>
</feature>
<dbReference type="GO" id="GO:0036064">
    <property type="term" value="C:ciliary basal body"/>
    <property type="evidence" value="ECO:0007669"/>
    <property type="project" value="TreeGrafter"/>
</dbReference>
<feature type="region of interest" description="Disordered" evidence="1">
    <location>
        <begin position="331"/>
        <end position="350"/>
    </location>
</feature>
<dbReference type="GO" id="GO:0005737">
    <property type="term" value="C:cytoplasm"/>
    <property type="evidence" value="ECO:0007669"/>
    <property type="project" value="TreeGrafter"/>
</dbReference>
<dbReference type="AlphaFoldDB" id="A0A9P6SZL6"/>
<feature type="compositionally biased region" description="Polar residues" evidence="1">
    <location>
        <begin position="331"/>
        <end position="342"/>
    </location>
</feature>
<feature type="compositionally biased region" description="Polar residues" evidence="1">
    <location>
        <begin position="414"/>
        <end position="429"/>
    </location>
</feature>
<dbReference type="SUPFAM" id="SSF50978">
    <property type="entry name" value="WD40 repeat-like"/>
    <property type="match status" value="1"/>
</dbReference>
<dbReference type="EMBL" id="JAAAID010000832">
    <property type="protein sequence ID" value="KAG0013544.1"/>
    <property type="molecule type" value="Genomic_DNA"/>
</dbReference>
<name>A0A9P6SZL6_9FUNG</name>
<feature type="compositionally biased region" description="Polar residues" evidence="1">
    <location>
        <begin position="279"/>
        <end position="310"/>
    </location>
</feature>